<dbReference type="eggNOG" id="COG0251">
    <property type="taxonomic scope" value="Bacteria"/>
</dbReference>
<dbReference type="InterPro" id="IPR035959">
    <property type="entry name" value="RutC-like_sf"/>
</dbReference>
<comment type="caution">
    <text evidence="2">The sequence shown here is derived from an EMBL/GenBank/DDBJ whole genome shotgun (WGS) entry which is preliminary data.</text>
</comment>
<dbReference type="PANTHER" id="PTHR43760:SF1">
    <property type="entry name" value="ENDORIBONUCLEASE L-PSP_CHORISMATE MUTASE-LIKE DOMAIN-CONTAINING PROTEIN"/>
    <property type="match status" value="1"/>
</dbReference>
<dbReference type="PANTHER" id="PTHR43760">
    <property type="entry name" value="ENDORIBONUCLEASE-RELATED"/>
    <property type="match status" value="1"/>
</dbReference>
<dbReference type="EMBL" id="ACJM01000003">
    <property type="protein sequence ID" value="EEG78277.1"/>
    <property type="molecule type" value="Genomic_DNA"/>
</dbReference>
<dbReference type="SUPFAM" id="SSF55298">
    <property type="entry name" value="YjgF-like"/>
    <property type="match status" value="1"/>
</dbReference>
<accession>C0GDY3</accession>
<dbReference type="CDD" id="cd02199">
    <property type="entry name" value="YjgF_YER057c_UK114_like_1"/>
    <property type="match status" value="1"/>
</dbReference>
<dbReference type="Pfam" id="PF14588">
    <property type="entry name" value="YjgF_endoribonc"/>
    <property type="match status" value="1"/>
</dbReference>
<protein>
    <submittedName>
        <fullName evidence="2">Endoribonuclease L-PSP</fullName>
    </submittedName>
</protein>
<organism evidence="2 3">
    <name type="scientific">Dethiobacter alkaliphilus AHT 1</name>
    <dbReference type="NCBI Taxonomy" id="555088"/>
    <lineage>
        <taxon>Bacteria</taxon>
        <taxon>Bacillati</taxon>
        <taxon>Bacillota</taxon>
        <taxon>Dethiobacteria</taxon>
        <taxon>Dethiobacterales</taxon>
        <taxon>Dethiobacteraceae</taxon>
        <taxon>Dethiobacter</taxon>
    </lineage>
</organism>
<gene>
    <name evidence="2" type="ORF">DealDRAFT_0692</name>
</gene>
<evidence type="ECO:0000313" key="2">
    <source>
        <dbReference type="EMBL" id="EEG78277.1"/>
    </source>
</evidence>
<evidence type="ECO:0000259" key="1">
    <source>
        <dbReference type="Pfam" id="PF14588"/>
    </source>
</evidence>
<dbReference type="Gene3D" id="3.30.1330.40">
    <property type="entry name" value="RutC-like"/>
    <property type="match status" value="1"/>
</dbReference>
<reference evidence="2 3" key="1">
    <citation type="submission" date="2009-02" db="EMBL/GenBank/DDBJ databases">
        <title>Sequencing of the draft genome and assembly of Dethiobacter alkaliphilus AHT 1.</title>
        <authorList>
            <consortium name="US DOE Joint Genome Institute (JGI-PGF)"/>
            <person name="Lucas S."/>
            <person name="Copeland A."/>
            <person name="Lapidus A."/>
            <person name="Glavina del Rio T."/>
            <person name="Dalin E."/>
            <person name="Tice H."/>
            <person name="Bruce D."/>
            <person name="Goodwin L."/>
            <person name="Pitluck S."/>
            <person name="Larimer F."/>
            <person name="Land M.L."/>
            <person name="Hauser L."/>
            <person name="Muyzer G."/>
        </authorList>
    </citation>
    <scope>NUCLEOTIDE SEQUENCE [LARGE SCALE GENOMIC DNA]</scope>
    <source>
        <strain evidence="2 3">AHT 1</strain>
    </source>
</reference>
<dbReference type="InterPro" id="IPR013813">
    <property type="entry name" value="Endoribo_LPSP/chorism_mut-like"/>
</dbReference>
<dbReference type="STRING" id="555088.DealDRAFT_0692"/>
<name>C0GDY3_DETAL</name>
<keyword evidence="3" id="KW-1185">Reference proteome</keyword>
<dbReference type="RefSeq" id="WP_008514903.1">
    <property type="nucleotide sequence ID" value="NZ_ACJM01000003.1"/>
</dbReference>
<feature type="domain" description="Endoribonuclease L-PSP/chorismate mutase-like" evidence="1">
    <location>
        <begin position="9"/>
        <end position="139"/>
    </location>
</feature>
<dbReference type="Proteomes" id="UP000006443">
    <property type="component" value="Unassembled WGS sequence"/>
</dbReference>
<evidence type="ECO:0000313" key="3">
    <source>
        <dbReference type="Proteomes" id="UP000006443"/>
    </source>
</evidence>
<dbReference type="AlphaFoldDB" id="C0GDY3"/>
<proteinExistence type="predicted"/>
<dbReference type="OrthoDB" id="9806350at2"/>
<sequence length="151" mass="15782">MNLKEKLQELNLTLPEVASPVGAYLPAVRSGSYIYTSGQLPLVGGSLRFKGKVGTDVSEEEAYEAARICALNALAAAASAAGGADKILRVLKVTGYVNCYPDFTTQAKVLNGASDLLGKLFSDGHARAAVGAIALPLDTPVEVEMILEITE</sequence>